<keyword evidence="2" id="KW-1185">Reference proteome</keyword>
<proteinExistence type="predicted"/>
<evidence type="ECO:0000313" key="2">
    <source>
        <dbReference type="Proteomes" id="UP000838756"/>
    </source>
</evidence>
<sequence>EPLTTQHRILVACLNLPNWNKNPKIKSLPRIKWYNLNKTEGLAAIKQVKEYLADPIDNFETIDANTLWNDFHTHAIAIGKKVLGVTKGSKLNTGKDASWWSRDVKEKLIQKKTSFKKWQNTNSELDKTEYIIAKRTVKQPVATADEELISRLQSAKTENEIFKNSETP</sequence>
<dbReference type="Proteomes" id="UP000838756">
    <property type="component" value="Unassembled WGS sequence"/>
</dbReference>
<name>A0A8S4QWP2_9NEOP</name>
<feature type="non-terminal residue" evidence="1">
    <location>
        <position position="1"/>
    </location>
</feature>
<comment type="caution">
    <text evidence="1">The sequence shown here is derived from an EMBL/GenBank/DDBJ whole genome shotgun (WGS) entry which is preliminary data.</text>
</comment>
<dbReference type="AlphaFoldDB" id="A0A8S4QWP2"/>
<protein>
    <submittedName>
        <fullName evidence="1">Jg8365 protein</fullName>
    </submittedName>
</protein>
<dbReference type="OrthoDB" id="418748at2759"/>
<reference evidence="1" key="1">
    <citation type="submission" date="2022-03" db="EMBL/GenBank/DDBJ databases">
        <authorList>
            <person name="Lindestad O."/>
        </authorList>
    </citation>
    <scope>NUCLEOTIDE SEQUENCE</scope>
</reference>
<accession>A0A8S4QWP2</accession>
<organism evidence="1 2">
    <name type="scientific">Pararge aegeria aegeria</name>
    <dbReference type="NCBI Taxonomy" id="348720"/>
    <lineage>
        <taxon>Eukaryota</taxon>
        <taxon>Metazoa</taxon>
        <taxon>Ecdysozoa</taxon>
        <taxon>Arthropoda</taxon>
        <taxon>Hexapoda</taxon>
        <taxon>Insecta</taxon>
        <taxon>Pterygota</taxon>
        <taxon>Neoptera</taxon>
        <taxon>Endopterygota</taxon>
        <taxon>Lepidoptera</taxon>
        <taxon>Glossata</taxon>
        <taxon>Ditrysia</taxon>
        <taxon>Papilionoidea</taxon>
        <taxon>Nymphalidae</taxon>
        <taxon>Satyrinae</taxon>
        <taxon>Satyrini</taxon>
        <taxon>Parargina</taxon>
        <taxon>Pararge</taxon>
    </lineage>
</organism>
<dbReference type="EMBL" id="CAKXAJ010021678">
    <property type="protein sequence ID" value="CAH2226613.1"/>
    <property type="molecule type" value="Genomic_DNA"/>
</dbReference>
<gene>
    <name evidence="1" type="primary">jg8365</name>
    <name evidence="1" type="ORF">PAEG_LOCUS7308</name>
</gene>
<evidence type="ECO:0000313" key="1">
    <source>
        <dbReference type="EMBL" id="CAH2226613.1"/>
    </source>
</evidence>